<evidence type="ECO:0000313" key="17">
    <source>
        <dbReference type="EnsemblMetazoa" id="CPIJ005430-PA"/>
    </source>
</evidence>
<evidence type="ECO:0000313" key="16">
    <source>
        <dbReference type="EMBL" id="EDS45618.1"/>
    </source>
</evidence>
<dbReference type="VEuPathDB" id="VectorBase:CQUJHB006620"/>
<feature type="signal peptide" evidence="15">
    <location>
        <begin position="1"/>
        <end position="19"/>
    </location>
</feature>
<dbReference type="EMBL" id="DS231909">
    <property type="protein sequence ID" value="EDS45618.1"/>
    <property type="molecule type" value="Genomic_DNA"/>
</dbReference>
<feature type="region of interest" description="Disordered" evidence="13">
    <location>
        <begin position="474"/>
        <end position="500"/>
    </location>
</feature>
<dbReference type="Pfam" id="PF00858">
    <property type="entry name" value="ASC"/>
    <property type="match status" value="2"/>
</dbReference>
<feature type="transmembrane region" description="Helical" evidence="14">
    <location>
        <begin position="56"/>
        <end position="77"/>
    </location>
</feature>
<evidence type="ECO:0000256" key="1">
    <source>
        <dbReference type="ARBA" id="ARBA00004141"/>
    </source>
</evidence>
<sequence length="500" mass="56259">MFSPPSVRLLMIPLASVRSLLFTFRKTCRVFCENTSLHGLKYVVGTGFYENSGHQRLAQVTWAIISLLGIVFTMVMMKLSWVRFGSTPTITTIETTTYPIWNIPFPAVTICNINKIDRSRTRNLTRQLESLGLTHSQAVNLLVAMASLVNFDAINATYTEHERLLGKLGYNPQTMLLDLNQPCPSLIRYCYWLGQEVPCDKYFHVTKTHVGFCCSFNVVPAMLVGNKATQLSTRGSTDIRLSGAGKHVGLSVTVDIEPQNYMAPTKSFFGAEVFLHSPNDFPADSDFEDTLQPGWDVDFCVTPMPIDSSDSLRRVPLKKRQCFMEGEGTVQSGSPFSSNLCMSECRLRTIVKLGGRNVSSFATLHVHFKDLYCVKYRRDAFMTWDVLLAAFGGIFGLCMGGSVLSVVELLYYFFVKPVTFYKQDQKRREARGNVMDVRGRSRVGQGFQPGRYPVGYFDRKKVIMRDRMSAKGKKKGMGISSFGSFSKGRQSNEPETLFLY</sequence>
<dbReference type="InterPro" id="IPR001873">
    <property type="entry name" value="ENaC"/>
</dbReference>
<evidence type="ECO:0000256" key="15">
    <source>
        <dbReference type="SAM" id="SignalP"/>
    </source>
</evidence>
<keyword evidence="18" id="KW-1185">Reference proteome</keyword>
<keyword evidence="11 12" id="KW-0407">Ion channel</keyword>
<dbReference type="EnsemblMetazoa" id="CPIJ005430-RA">
    <property type="protein sequence ID" value="CPIJ005430-PA"/>
    <property type="gene ID" value="CPIJ005430"/>
</dbReference>
<reference evidence="16" key="1">
    <citation type="submission" date="2007-03" db="EMBL/GenBank/DDBJ databases">
        <title>Annotation of Culex pipiens quinquefasciatus.</title>
        <authorList>
            <consortium name="The Broad Institute Genome Sequencing Platform"/>
            <person name="Atkinson P.W."/>
            <person name="Hemingway J."/>
            <person name="Christensen B.M."/>
            <person name="Higgs S."/>
            <person name="Kodira C."/>
            <person name="Hannick L."/>
            <person name="Megy K."/>
            <person name="O'Leary S."/>
            <person name="Pearson M."/>
            <person name="Haas B.J."/>
            <person name="Mauceli E."/>
            <person name="Wortman J.R."/>
            <person name="Lee N.H."/>
            <person name="Guigo R."/>
            <person name="Stanke M."/>
            <person name="Alvarado L."/>
            <person name="Amedeo P."/>
            <person name="Antoine C.H."/>
            <person name="Arensburger P."/>
            <person name="Bidwell S.L."/>
            <person name="Crawford M."/>
            <person name="Camaro F."/>
            <person name="Devon K."/>
            <person name="Engels R."/>
            <person name="Hammond M."/>
            <person name="Howarth C."/>
            <person name="Koehrsen M."/>
            <person name="Lawson D."/>
            <person name="Montgomery P."/>
            <person name="Nene V."/>
            <person name="Nusbaum C."/>
            <person name="Puiu D."/>
            <person name="Romero-Severson J."/>
            <person name="Severson D.W."/>
            <person name="Shumway M."/>
            <person name="Sisk P."/>
            <person name="Stolte C."/>
            <person name="Zeng Q."/>
            <person name="Eisenstadt E."/>
            <person name="Fraser-Liggett C."/>
            <person name="Strausberg R."/>
            <person name="Galagan J."/>
            <person name="Birren B."/>
            <person name="Collins F.H."/>
        </authorList>
    </citation>
    <scope>NUCLEOTIDE SEQUENCE [LARGE SCALE GENOMIC DNA]</scope>
    <source>
        <strain evidence="16">JHB</strain>
    </source>
</reference>
<keyword evidence="3 12" id="KW-0813">Transport</keyword>
<dbReference type="OrthoDB" id="6021021at2759"/>
<reference evidence="17" key="2">
    <citation type="submission" date="2021-02" db="UniProtKB">
        <authorList>
            <consortium name="EnsemblMetazoa"/>
        </authorList>
    </citation>
    <scope>IDENTIFICATION</scope>
    <source>
        <strain evidence="17">JHB</strain>
    </source>
</reference>
<keyword evidence="9 14" id="KW-0472">Membrane</keyword>
<accession>B0WEF8</accession>
<evidence type="ECO:0000256" key="7">
    <source>
        <dbReference type="ARBA" id="ARBA00023053"/>
    </source>
</evidence>
<keyword evidence="10 12" id="KW-0739">Sodium transport</keyword>
<dbReference type="GO" id="GO:0015280">
    <property type="term" value="F:ligand-gated sodium channel activity"/>
    <property type="evidence" value="ECO:0007669"/>
    <property type="project" value="TreeGrafter"/>
</dbReference>
<evidence type="ECO:0000256" key="9">
    <source>
        <dbReference type="ARBA" id="ARBA00023136"/>
    </source>
</evidence>
<dbReference type="GO" id="GO:0005886">
    <property type="term" value="C:plasma membrane"/>
    <property type="evidence" value="ECO:0007669"/>
    <property type="project" value="TreeGrafter"/>
</dbReference>
<dbReference type="Gene3D" id="2.60.470.10">
    <property type="entry name" value="Acid-sensing ion channels like domains"/>
    <property type="match status" value="1"/>
</dbReference>
<evidence type="ECO:0000256" key="4">
    <source>
        <dbReference type="ARBA" id="ARBA00022461"/>
    </source>
</evidence>
<evidence type="ECO:0000256" key="11">
    <source>
        <dbReference type="ARBA" id="ARBA00023303"/>
    </source>
</evidence>
<keyword evidence="5 12" id="KW-0812">Transmembrane</keyword>
<keyword evidence="6 14" id="KW-1133">Transmembrane helix</keyword>
<comment type="similarity">
    <text evidence="2 12">Belongs to the amiloride-sensitive sodium channel (TC 1.A.6) family.</text>
</comment>
<organism>
    <name type="scientific">Culex quinquefasciatus</name>
    <name type="common">Southern house mosquito</name>
    <name type="synonym">Culex pungens</name>
    <dbReference type="NCBI Taxonomy" id="7176"/>
    <lineage>
        <taxon>Eukaryota</taxon>
        <taxon>Metazoa</taxon>
        <taxon>Ecdysozoa</taxon>
        <taxon>Arthropoda</taxon>
        <taxon>Hexapoda</taxon>
        <taxon>Insecta</taxon>
        <taxon>Pterygota</taxon>
        <taxon>Neoptera</taxon>
        <taxon>Endopterygota</taxon>
        <taxon>Diptera</taxon>
        <taxon>Nematocera</taxon>
        <taxon>Culicoidea</taxon>
        <taxon>Culicidae</taxon>
        <taxon>Culicinae</taxon>
        <taxon>Culicini</taxon>
        <taxon>Culex</taxon>
        <taxon>Culex</taxon>
    </lineage>
</organism>
<keyword evidence="15" id="KW-0732">Signal</keyword>
<evidence type="ECO:0000256" key="12">
    <source>
        <dbReference type="RuleBase" id="RU000679"/>
    </source>
</evidence>
<keyword evidence="7" id="KW-0915">Sodium</keyword>
<name>B0WEF8_CULQU</name>
<gene>
    <name evidence="17" type="primary">6037151</name>
    <name evidence="16" type="ORF">CpipJ_CPIJ005430</name>
</gene>
<dbReference type="Proteomes" id="UP000002320">
    <property type="component" value="Unassembled WGS sequence"/>
</dbReference>
<keyword evidence="4 12" id="KW-0894">Sodium channel</keyword>
<evidence type="ECO:0000256" key="14">
    <source>
        <dbReference type="SAM" id="Phobius"/>
    </source>
</evidence>
<evidence type="ECO:0000256" key="2">
    <source>
        <dbReference type="ARBA" id="ARBA00007193"/>
    </source>
</evidence>
<dbReference type="OMA" id="CCAFNYH"/>
<feature type="compositionally biased region" description="Polar residues" evidence="13">
    <location>
        <begin position="481"/>
        <end position="494"/>
    </location>
</feature>
<dbReference type="AlphaFoldDB" id="B0WEF8"/>
<dbReference type="KEGG" id="cqu:CpipJ_CPIJ005430"/>
<dbReference type="VEuPathDB" id="VectorBase:CPIJ005430"/>
<protein>
    <submittedName>
        <fullName evidence="16">Amiloride-sensitive sodium channel</fullName>
    </submittedName>
</protein>
<dbReference type="PANTHER" id="PTHR11690:SF237">
    <property type="entry name" value="PICKPOCKET 16-RELATED"/>
    <property type="match status" value="1"/>
</dbReference>
<dbReference type="eggNOG" id="KOG4294">
    <property type="taxonomic scope" value="Eukaryota"/>
</dbReference>
<dbReference type="InParanoid" id="B0WEF8"/>
<dbReference type="HOGENOM" id="CLU_024950_3_0_1"/>
<evidence type="ECO:0000256" key="13">
    <source>
        <dbReference type="SAM" id="MobiDB-lite"/>
    </source>
</evidence>
<evidence type="ECO:0000256" key="5">
    <source>
        <dbReference type="ARBA" id="ARBA00022692"/>
    </source>
</evidence>
<feature type="chain" id="PRO_5011407896" evidence="15">
    <location>
        <begin position="20"/>
        <end position="500"/>
    </location>
</feature>
<evidence type="ECO:0000256" key="10">
    <source>
        <dbReference type="ARBA" id="ARBA00023201"/>
    </source>
</evidence>
<evidence type="ECO:0000256" key="6">
    <source>
        <dbReference type="ARBA" id="ARBA00022989"/>
    </source>
</evidence>
<feature type="transmembrane region" description="Helical" evidence="14">
    <location>
        <begin position="386"/>
        <end position="414"/>
    </location>
</feature>
<dbReference type="PANTHER" id="PTHR11690">
    <property type="entry name" value="AMILORIDE-SENSITIVE SODIUM CHANNEL-RELATED"/>
    <property type="match status" value="1"/>
</dbReference>
<comment type="subcellular location">
    <subcellularLocation>
        <location evidence="1">Membrane</location>
        <topology evidence="1">Multi-pass membrane protein</topology>
    </subcellularLocation>
</comment>
<proteinExistence type="inferred from homology"/>
<dbReference type="PRINTS" id="PR01078">
    <property type="entry name" value="AMINACHANNEL"/>
</dbReference>
<evidence type="ECO:0000256" key="3">
    <source>
        <dbReference type="ARBA" id="ARBA00022448"/>
    </source>
</evidence>
<evidence type="ECO:0000256" key="8">
    <source>
        <dbReference type="ARBA" id="ARBA00023065"/>
    </source>
</evidence>
<evidence type="ECO:0000313" key="18">
    <source>
        <dbReference type="Proteomes" id="UP000002320"/>
    </source>
</evidence>
<keyword evidence="8 12" id="KW-0406">Ion transport</keyword>